<dbReference type="InterPro" id="IPR011711">
    <property type="entry name" value="GntR_C"/>
</dbReference>
<reference evidence="5 6" key="1">
    <citation type="journal article" date="2019" name="Microorganisms">
        <title>Systematic Affiliation and Genome Analysis of Subtercola vilae DB165(T) with Particular Emphasis on Cold Adaptation of an Isolate from a High-Altitude Cold Volcano Lake.</title>
        <authorList>
            <person name="Villalobos A.S."/>
            <person name="Wiese J."/>
            <person name="Imhoff J.F."/>
            <person name="Dorador C."/>
            <person name="Keller A."/>
            <person name="Hentschel U."/>
        </authorList>
    </citation>
    <scope>NUCLEOTIDE SEQUENCE [LARGE SCALE GENOMIC DNA]</scope>
    <source>
        <strain evidence="5 6">DB165</strain>
    </source>
</reference>
<dbReference type="SUPFAM" id="SSF48008">
    <property type="entry name" value="GntR ligand-binding domain-like"/>
    <property type="match status" value="1"/>
</dbReference>
<accession>A0A4T2BZY6</accession>
<keyword evidence="6" id="KW-1185">Reference proteome</keyword>
<keyword evidence="3" id="KW-0804">Transcription</keyword>
<dbReference type="InterPro" id="IPR000524">
    <property type="entry name" value="Tscrpt_reg_HTH_GntR"/>
</dbReference>
<evidence type="ECO:0000313" key="6">
    <source>
        <dbReference type="Proteomes" id="UP000306192"/>
    </source>
</evidence>
<comment type="caution">
    <text evidence="5">The sequence shown here is derived from an EMBL/GenBank/DDBJ whole genome shotgun (WGS) entry which is preliminary data.</text>
</comment>
<proteinExistence type="predicted"/>
<keyword evidence="2" id="KW-0238">DNA-binding</keyword>
<evidence type="ECO:0000313" key="5">
    <source>
        <dbReference type="EMBL" id="TIH37425.1"/>
    </source>
</evidence>
<dbReference type="Proteomes" id="UP000306192">
    <property type="component" value="Unassembled WGS sequence"/>
</dbReference>
<dbReference type="SUPFAM" id="SSF46785">
    <property type="entry name" value="Winged helix' DNA-binding domain"/>
    <property type="match status" value="1"/>
</dbReference>
<dbReference type="SMART" id="SM00895">
    <property type="entry name" value="FCD"/>
    <property type="match status" value="1"/>
</dbReference>
<dbReference type="Gene3D" id="1.10.10.10">
    <property type="entry name" value="Winged helix-like DNA-binding domain superfamily/Winged helix DNA-binding domain"/>
    <property type="match status" value="1"/>
</dbReference>
<feature type="domain" description="HTH gntR-type" evidence="4">
    <location>
        <begin position="36"/>
        <end position="103"/>
    </location>
</feature>
<organism evidence="5 6">
    <name type="scientific">Subtercola vilae</name>
    <dbReference type="NCBI Taxonomy" id="2056433"/>
    <lineage>
        <taxon>Bacteria</taxon>
        <taxon>Bacillati</taxon>
        <taxon>Actinomycetota</taxon>
        <taxon>Actinomycetes</taxon>
        <taxon>Micrococcales</taxon>
        <taxon>Microbacteriaceae</taxon>
        <taxon>Subtercola</taxon>
    </lineage>
</organism>
<evidence type="ECO:0000256" key="3">
    <source>
        <dbReference type="ARBA" id="ARBA00023163"/>
    </source>
</evidence>
<name>A0A4T2BZY6_9MICO</name>
<dbReference type="Pfam" id="PF07729">
    <property type="entry name" value="FCD"/>
    <property type="match status" value="1"/>
</dbReference>
<dbReference type="PANTHER" id="PTHR43537">
    <property type="entry name" value="TRANSCRIPTIONAL REGULATOR, GNTR FAMILY"/>
    <property type="match status" value="1"/>
</dbReference>
<dbReference type="SMART" id="SM00345">
    <property type="entry name" value="HTH_GNTR"/>
    <property type="match status" value="1"/>
</dbReference>
<dbReference type="PANTHER" id="PTHR43537:SF5">
    <property type="entry name" value="UXU OPERON TRANSCRIPTIONAL REGULATOR"/>
    <property type="match status" value="1"/>
</dbReference>
<dbReference type="InterPro" id="IPR036388">
    <property type="entry name" value="WH-like_DNA-bd_sf"/>
</dbReference>
<dbReference type="InterPro" id="IPR036390">
    <property type="entry name" value="WH_DNA-bd_sf"/>
</dbReference>
<keyword evidence="1" id="KW-0805">Transcription regulation</keyword>
<evidence type="ECO:0000256" key="1">
    <source>
        <dbReference type="ARBA" id="ARBA00023015"/>
    </source>
</evidence>
<sequence>MADARAGLTRAGWERALEEFMRETVGMSFTEVPRRELLGQAVASVIRNQILGGEIHQGERLALAPLSLKMEMSITPVREALLLLAQDGWVVHEAHRGFRVAAIRRDDVIDTYLMWATAEGEIAARAAARRETADIVRLRAIDARLNEMQDHHTGDALALNTELHVSVHQIADAPKLAWFADAAARLVPLRFADSFTSVPGWAEVNRYGHTSIIDSIEAGNIARSRVLMHDHFMLTADLLLRRLDAISFWEASVSENDLETQPTE</sequence>
<evidence type="ECO:0000256" key="2">
    <source>
        <dbReference type="ARBA" id="ARBA00023125"/>
    </source>
</evidence>
<dbReference type="InterPro" id="IPR008920">
    <property type="entry name" value="TF_FadR/GntR_C"/>
</dbReference>
<dbReference type="GO" id="GO:0003677">
    <property type="term" value="F:DNA binding"/>
    <property type="evidence" value="ECO:0007669"/>
    <property type="project" value="UniProtKB-KW"/>
</dbReference>
<dbReference type="PROSITE" id="PS50949">
    <property type="entry name" value="HTH_GNTR"/>
    <property type="match status" value="1"/>
</dbReference>
<protein>
    <submittedName>
        <fullName evidence="5">GntR family transcriptional regulator</fullName>
    </submittedName>
</protein>
<dbReference type="Pfam" id="PF00392">
    <property type="entry name" value="GntR"/>
    <property type="match status" value="1"/>
</dbReference>
<evidence type="ECO:0000259" key="4">
    <source>
        <dbReference type="PROSITE" id="PS50949"/>
    </source>
</evidence>
<dbReference type="GO" id="GO:0003700">
    <property type="term" value="F:DNA-binding transcription factor activity"/>
    <property type="evidence" value="ECO:0007669"/>
    <property type="project" value="InterPro"/>
</dbReference>
<gene>
    <name evidence="5" type="ORF">D4765_08455</name>
</gene>
<dbReference type="EMBL" id="QYRT01000012">
    <property type="protein sequence ID" value="TIH37425.1"/>
    <property type="molecule type" value="Genomic_DNA"/>
</dbReference>
<dbReference type="Gene3D" id="1.20.120.530">
    <property type="entry name" value="GntR ligand-binding domain-like"/>
    <property type="match status" value="1"/>
</dbReference>
<dbReference type="AlphaFoldDB" id="A0A4T2BZY6"/>